<keyword evidence="1 3" id="KW-0378">Hydrolase</keyword>
<dbReference type="STRING" id="337451.A0A443N7Z3"/>
<dbReference type="GO" id="GO:0004553">
    <property type="term" value="F:hydrolase activity, hydrolyzing O-glycosyl compounds"/>
    <property type="evidence" value="ECO:0007669"/>
    <property type="project" value="InterPro"/>
</dbReference>
<dbReference type="InterPro" id="IPR038836">
    <property type="entry name" value="MED16"/>
</dbReference>
<dbReference type="PRINTS" id="PR00133">
    <property type="entry name" value="GLHYDRLASE3"/>
</dbReference>
<evidence type="ECO:0000313" key="3">
    <source>
        <dbReference type="EMBL" id="RWR74620.1"/>
    </source>
</evidence>
<feature type="domain" description="Glycoside hydrolase family 3 N-terminal" evidence="2">
    <location>
        <begin position="51"/>
        <end position="175"/>
    </location>
</feature>
<dbReference type="InterPro" id="IPR017853">
    <property type="entry name" value="GH"/>
</dbReference>
<proteinExistence type="predicted"/>
<dbReference type="SUPFAM" id="SSF51445">
    <property type="entry name" value="(Trans)glycosidases"/>
    <property type="match status" value="1"/>
</dbReference>
<dbReference type="Pfam" id="PF00933">
    <property type="entry name" value="Glyco_hydro_3"/>
    <property type="match status" value="1"/>
</dbReference>
<dbReference type="AlphaFoldDB" id="A0A443N7Z3"/>
<gene>
    <name evidence="3" type="ORF">CKAN_00295600</name>
</gene>
<name>A0A443N7Z3_9MAGN</name>
<protein>
    <submittedName>
        <fullName evidence="3">Glycoside hydrolase</fullName>
    </submittedName>
</protein>
<dbReference type="GO" id="GO:0005975">
    <property type="term" value="P:carbohydrate metabolic process"/>
    <property type="evidence" value="ECO:0007669"/>
    <property type="project" value="InterPro"/>
</dbReference>
<organism evidence="3 4">
    <name type="scientific">Cinnamomum micranthum f. kanehirae</name>
    <dbReference type="NCBI Taxonomy" id="337451"/>
    <lineage>
        <taxon>Eukaryota</taxon>
        <taxon>Viridiplantae</taxon>
        <taxon>Streptophyta</taxon>
        <taxon>Embryophyta</taxon>
        <taxon>Tracheophyta</taxon>
        <taxon>Spermatophyta</taxon>
        <taxon>Magnoliopsida</taxon>
        <taxon>Magnoliidae</taxon>
        <taxon>Laurales</taxon>
        <taxon>Lauraceae</taxon>
        <taxon>Cinnamomum</taxon>
    </lineage>
</organism>
<dbReference type="GO" id="GO:0006355">
    <property type="term" value="P:regulation of DNA-templated transcription"/>
    <property type="evidence" value="ECO:0007669"/>
    <property type="project" value="InterPro"/>
</dbReference>
<dbReference type="EMBL" id="QPKB01000001">
    <property type="protein sequence ID" value="RWR74620.1"/>
    <property type="molecule type" value="Genomic_DNA"/>
</dbReference>
<comment type="caution">
    <text evidence="3">The sequence shown here is derived from an EMBL/GenBank/DDBJ whole genome shotgun (WGS) entry which is preliminary data.</text>
</comment>
<dbReference type="GO" id="GO:0016592">
    <property type="term" value="C:mediator complex"/>
    <property type="evidence" value="ECO:0007669"/>
    <property type="project" value="InterPro"/>
</dbReference>
<dbReference type="OrthoDB" id="416222at2759"/>
<evidence type="ECO:0000259" key="2">
    <source>
        <dbReference type="Pfam" id="PF00933"/>
    </source>
</evidence>
<dbReference type="PANTHER" id="PTHR35130:SF1">
    <property type="entry name" value="MEDIATOR OF RNA POLYMERASE II TRANSCRIPTION SUBUNIT 16"/>
    <property type="match status" value="1"/>
</dbReference>
<reference evidence="3 4" key="1">
    <citation type="journal article" date="2019" name="Nat. Plants">
        <title>Stout camphor tree genome fills gaps in understanding of flowering plant genome evolution.</title>
        <authorList>
            <person name="Chaw S.M."/>
            <person name="Liu Y.C."/>
            <person name="Wu Y.W."/>
            <person name="Wang H.Y."/>
            <person name="Lin C.I."/>
            <person name="Wu C.S."/>
            <person name="Ke H.M."/>
            <person name="Chang L.Y."/>
            <person name="Hsu C.Y."/>
            <person name="Yang H.T."/>
            <person name="Sudianto E."/>
            <person name="Hsu M.H."/>
            <person name="Wu K.P."/>
            <person name="Wang L.N."/>
            <person name="Leebens-Mack J.H."/>
            <person name="Tsai I.J."/>
        </authorList>
    </citation>
    <scope>NUCLEOTIDE SEQUENCE [LARGE SCALE GENOMIC DNA]</scope>
    <source>
        <strain evidence="4">cv. Chaw 1501</strain>
        <tissue evidence="3">Young leaves</tissue>
    </source>
</reference>
<dbReference type="PANTHER" id="PTHR35130">
    <property type="entry name" value="MEDIATOR OF RNA POLYMERASE II TRANSCRIPTION SUBUNIT 16"/>
    <property type="match status" value="1"/>
</dbReference>
<dbReference type="Proteomes" id="UP000283530">
    <property type="component" value="Unassembled WGS sequence"/>
</dbReference>
<dbReference type="InterPro" id="IPR036962">
    <property type="entry name" value="Glyco_hydro_3_N_sf"/>
</dbReference>
<keyword evidence="4" id="KW-1185">Reference proteome</keyword>
<accession>A0A443N7Z3</accession>
<evidence type="ECO:0000313" key="4">
    <source>
        <dbReference type="Proteomes" id="UP000283530"/>
    </source>
</evidence>
<evidence type="ECO:0000256" key="1">
    <source>
        <dbReference type="ARBA" id="ARBA00022801"/>
    </source>
</evidence>
<sequence length="545" mass="61258">MELLRRRWTRTRNCLGAGFLVPDPATGDDAPYRDPRLPIEARISDLLSRMTLAEKIGQMTQIDRSVASFDVIRDLSIGSVLNGGDSAPSPDWTPSMWADMVDGYQRAALSSRLGIPMIYGTDAVHGHNNVFGSTAFPHNISLGATRDADLVLRIGKATALEIRGTGIPYAFAPCLAYLLYGPLVAKALHSWVYEDGQRYSWCLHILIICALRGLIYQLWHSYGSMLFLTRNRMVNKQGVGYKQIDEEWDCSNANPPFWIPIHIVNPERPTECAIFNVIADSPRDSVQFMEWSPAPCPRALLIANFHGRITIWTQPSQGPVNLVRDASCWHCEHEWRQDLAVVTKWLAGMYPRHFVYTVMALLTCFVSMHLVCCVCQEQVGVGVGVRLTFCPPVLGFIVFGEMRVDLVEAALPLGVSMYWCLIGKRREFALCFNRSANPEVVKQFPSLAAADHRWPLVTHFVGCKPCGKFRDYSVERCLKQMDRAFNFGDNQILQIYGFTHKSLASRRVKRIRNDTSNPLDVKDELGLLHPSFKAIKLSSSSSSDN</sequence>
<dbReference type="Gene3D" id="3.20.20.300">
    <property type="entry name" value="Glycoside hydrolase, family 3, N-terminal domain"/>
    <property type="match status" value="1"/>
</dbReference>
<dbReference type="InterPro" id="IPR001764">
    <property type="entry name" value="Glyco_hydro_3_N"/>
</dbReference>